<dbReference type="PANTHER" id="PTHR35936:SF17">
    <property type="entry name" value="ARGININE-BINDING EXTRACELLULAR PROTEIN ARTP"/>
    <property type="match status" value="1"/>
</dbReference>
<dbReference type="SMART" id="SM00062">
    <property type="entry name" value="PBPb"/>
    <property type="match status" value="1"/>
</dbReference>
<dbReference type="Proteomes" id="UP000250245">
    <property type="component" value="Unassembled WGS sequence"/>
</dbReference>
<feature type="signal peptide" evidence="2">
    <location>
        <begin position="1"/>
        <end position="25"/>
    </location>
</feature>
<proteinExistence type="predicted"/>
<dbReference type="AlphaFoldDB" id="A0A2X3AP87"/>
<dbReference type="Pfam" id="PF00497">
    <property type="entry name" value="SBP_bac_3"/>
    <property type="match status" value="1"/>
</dbReference>
<reference evidence="4 5" key="1">
    <citation type="submission" date="2018-06" db="EMBL/GenBank/DDBJ databases">
        <authorList>
            <consortium name="Pathogen Informatics"/>
            <person name="Doyle S."/>
        </authorList>
    </citation>
    <scope>NUCLEOTIDE SEQUENCE [LARGE SCALE GENOMIC DNA]</scope>
    <source>
        <strain evidence="4 5">NCTC11820</strain>
    </source>
</reference>
<dbReference type="RefSeq" id="WP_004007019.1">
    <property type="nucleotide sequence ID" value="NZ_CP068112.1"/>
</dbReference>
<evidence type="ECO:0000313" key="5">
    <source>
        <dbReference type="Proteomes" id="UP000250245"/>
    </source>
</evidence>
<name>A0A2X3AP87_9ACTO</name>
<dbReference type="PANTHER" id="PTHR35936">
    <property type="entry name" value="MEMBRANE-BOUND LYTIC MUREIN TRANSGLYCOSYLASE F"/>
    <property type="match status" value="1"/>
</dbReference>
<accession>A0A2X3AP87</accession>
<protein>
    <submittedName>
        <fullName evidence="4">ABC transporter arginine-binding protein 2</fullName>
    </submittedName>
</protein>
<feature type="chain" id="PRO_5038729192" evidence="2">
    <location>
        <begin position="26"/>
        <end position="298"/>
    </location>
</feature>
<dbReference type="Gene3D" id="3.40.190.10">
    <property type="entry name" value="Periplasmic binding protein-like II"/>
    <property type="match status" value="2"/>
</dbReference>
<evidence type="ECO:0000256" key="2">
    <source>
        <dbReference type="SAM" id="SignalP"/>
    </source>
</evidence>
<evidence type="ECO:0000256" key="1">
    <source>
        <dbReference type="ARBA" id="ARBA00022729"/>
    </source>
</evidence>
<dbReference type="CDD" id="cd01004">
    <property type="entry name" value="PBP2_MidA_like"/>
    <property type="match status" value="1"/>
</dbReference>
<feature type="domain" description="Solute-binding protein family 3/N-terminal" evidence="3">
    <location>
        <begin position="58"/>
        <end position="285"/>
    </location>
</feature>
<keyword evidence="1 2" id="KW-0732">Signal</keyword>
<dbReference type="InterPro" id="IPR001638">
    <property type="entry name" value="Solute-binding_3/MltF_N"/>
</dbReference>
<dbReference type="PROSITE" id="PS51257">
    <property type="entry name" value="PROKAR_LIPOPROTEIN"/>
    <property type="match status" value="1"/>
</dbReference>
<evidence type="ECO:0000313" key="4">
    <source>
        <dbReference type="EMBL" id="SQB64769.1"/>
    </source>
</evidence>
<dbReference type="EMBL" id="UASJ01000001">
    <property type="protein sequence ID" value="SQB64769.1"/>
    <property type="molecule type" value="Genomic_DNA"/>
</dbReference>
<gene>
    <name evidence="4" type="primary">artI</name>
    <name evidence="4" type="ORF">NCTC11820_01123</name>
</gene>
<organism evidence="4 5">
    <name type="scientific">Mobiluncus curtisii</name>
    <dbReference type="NCBI Taxonomy" id="2051"/>
    <lineage>
        <taxon>Bacteria</taxon>
        <taxon>Bacillati</taxon>
        <taxon>Actinomycetota</taxon>
        <taxon>Actinomycetes</taxon>
        <taxon>Actinomycetales</taxon>
        <taxon>Actinomycetaceae</taxon>
        <taxon>Mobiluncus</taxon>
    </lineage>
</organism>
<sequence length="298" mass="31609">MRSVMKKIPAAAGAILLTLSLASCMGNSDSAGGKSYDFDSIKPDPEIVAMVPQANRETLRVAMDIPYSPAMFLDDNNQPTGYEVDVLKALSRLMGVSELKISDEDFDAIIPKVNDGTYDLGMASITIKKSRMAQVNMISYIQAGFIYGTQGGNPKNFDPANPCGLKVAAKSETSQENALQDVSASCLKAGKPAIQIVSSDNQEDLIQQVAAGTLDAIIGESPIMAYAESRNPKFATVGEAFHVAPQGPAIAKDNPELAKAVQAGLQKMIDTGLLNNVLSTWGEESIALHYATLNPPIA</sequence>
<evidence type="ECO:0000259" key="3">
    <source>
        <dbReference type="SMART" id="SM00062"/>
    </source>
</evidence>
<dbReference type="GeneID" id="55565582"/>
<dbReference type="SUPFAM" id="SSF53850">
    <property type="entry name" value="Periplasmic binding protein-like II"/>
    <property type="match status" value="1"/>
</dbReference>